<dbReference type="Pfam" id="PF03372">
    <property type="entry name" value="Exo_endo_phos"/>
    <property type="match status" value="1"/>
</dbReference>
<organism evidence="10 11">
    <name type="scientific">Lasiosphaeria hispida</name>
    <dbReference type="NCBI Taxonomy" id="260671"/>
    <lineage>
        <taxon>Eukaryota</taxon>
        <taxon>Fungi</taxon>
        <taxon>Dikarya</taxon>
        <taxon>Ascomycota</taxon>
        <taxon>Pezizomycotina</taxon>
        <taxon>Sordariomycetes</taxon>
        <taxon>Sordariomycetidae</taxon>
        <taxon>Sordariales</taxon>
        <taxon>Lasiosphaeriaceae</taxon>
        <taxon>Lasiosphaeria</taxon>
    </lineage>
</organism>
<keyword evidence="11" id="KW-1185">Reference proteome</keyword>
<dbReference type="PANTHER" id="PTHR22748:SF14">
    <property type="entry name" value="ENDONUCLEASE_EXONUCLEASE_PHOSPHATASE DOMAIN-CONTAINING PROTEIN"/>
    <property type="match status" value="1"/>
</dbReference>
<dbReference type="PROSITE" id="PS51435">
    <property type="entry name" value="AP_NUCLEASE_F1_4"/>
    <property type="match status" value="1"/>
</dbReference>
<feature type="compositionally biased region" description="Basic and acidic residues" evidence="8">
    <location>
        <begin position="17"/>
        <end position="26"/>
    </location>
</feature>
<feature type="binding site" evidence="6">
    <location>
        <position position="391"/>
    </location>
    <ligand>
        <name>Mg(2+)</name>
        <dbReference type="ChEBI" id="CHEBI:18420"/>
        <label>1</label>
    </ligand>
</feature>
<dbReference type="GO" id="GO:0046872">
    <property type="term" value="F:metal ion binding"/>
    <property type="evidence" value="ECO:0007669"/>
    <property type="project" value="UniProtKB-KW"/>
</dbReference>
<dbReference type="InterPro" id="IPR005135">
    <property type="entry name" value="Endo/exonuclease/phosphatase"/>
</dbReference>
<feature type="region of interest" description="Disordered" evidence="8">
    <location>
        <begin position="1"/>
        <end position="38"/>
    </location>
</feature>
<feature type="site" description="Important for catalytic activity" evidence="7">
    <location>
        <position position="361"/>
    </location>
</feature>
<keyword evidence="10" id="KW-0540">Nuclease</keyword>
<keyword evidence="3" id="KW-0378">Hydrolase</keyword>
<feature type="binding site" evidence="6">
    <location>
        <position position="275"/>
    </location>
    <ligand>
        <name>Mg(2+)</name>
        <dbReference type="ChEBI" id="CHEBI:18420"/>
        <label>1</label>
    </ligand>
</feature>
<evidence type="ECO:0000256" key="5">
    <source>
        <dbReference type="PIRSR" id="PIRSR604808-1"/>
    </source>
</evidence>
<dbReference type="GO" id="GO:0003906">
    <property type="term" value="F:DNA-(apurinic or apyrimidinic site) endonuclease activity"/>
    <property type="evidence" value="ECO:0007669"/>
    <property type="project" value="TreeGrafter"/>
</dbReference>
<feature type="binding site" evidence="6">
    <location>
        <position position="48"/>
    </location>
    <ligand>
        <name>Mg(2+)</name>
        <dbReference type="ChEBI" id="CHEBI:18420"/>
        <label>1</label>
    </ligand>
</feature>
<protein>
    <submittedName>
        <fullName evidence="10">Endonuclease/exonuclease/phosphatase</fullName>
    </submittedName>
</protein>
<feature type="binding site" evidence="6">
    <location>
        <position position="392"/>
    </location>
    <ligand>
        <name>Mg(2+)</name>
        <dbReference type="ChEBI" id="CHEBI:18420"/>
        <label>1</label>
    </ligand>
</feature>
<reference evidence="10" key="1">
    <citation type="journal article" date="2023" name="Mol. Phylogenet. Evol.">
        <title>Genome-scale phylogeny and comparative genomics of the fungal order Sordariales.</title>
        <authorList>
            <person name="Hensen N."/>
            <person name="Bonometti L."/>
            <person name="Westerberg I."/>
            <person name="Brannstrom I.O."/>
            <person name="Guillou S."/>
            <person name="Cros-Aarteil S."/>
            <person name="Calhoun S."/>
            <person name="Haridas S."/>
            <person name="Kuo A."/>
            <person name="Mondo S."/>
            <person name="Pangilinan J."/>
            <person name="Riley R."/>
            <person name="LaButti K."/>
            <person name="Andreopoulos B."/>
            <person name="Lipzen A."/>
            <person name="Chen C."/>
            <person name="Yan M."/>
            <person name="Daum C."/>
            <person name="Ng V."/>
            <person name="Clum A."/>
            <person name="Steindorff A."/>
            <person name="Ohm R.A."/>
            <person name="Martin F."/>
            <person name="Silar P."/>
            <person name="Natvig D.O."/>
            <person name="Lalanne C."/>
            <person name="Gautier V."/>
            <person name="Ament-Velasquez S.L."/>
            <person name="Kruys A."/>
            <person name="Hutchinson M.I."/>
            <person name="Powell A.J."/>
            <person name="Barry K."/>
            <person name="Miller A.N."/>
            <person name="Grigoriev I.V."/>
            <person name="Debuchy R."/>
            <person name="Gladieux P."/>
            <person name="Hiltunen Thoren M."/>
            <person name="Johannesson H."/>
        </authorList>
    </citation>
    <scope>NUCLEOTIDE SEQUENCE</scope>
    <source>
        <strain evidence="10">CBS 955.72</strain>
    </source>
</reference>
<feature type="binding site" evidence="6">
    <location>
        <position position="113"/>
    </location>
    <ligand>
        <name>Mg(2+)</name>
        <dbReference type="ChEBI" id="CHEBI:18420"/>
        <label>1</label>
    </ligand>
</feature>
<feature type="active site" description="Proton donor/acceptor" evidence="5">
    <location>
        <position position="273"/>
    </location>
</feature>
<evidence type="ECO:0000259" key="9">
    <source>
        <dbReference type="Pfam" id="PF03372"/>
    </source>
</evidence>
<keyword evidence="6" id="KW-0464">Manganese</keyword>
<dbReference type="Gene3D" id="3.60.10.10">
    <property type="entry name" value="Endonuclease/exonuclease/phosphatase"/>
    <property type="match status" value="1"/>
</dbReference>
<feature type="active site" evidence="5">
    <location>
        <position position="222"/>
    </location>
</feature>
<dbReference type="InterPro" id="IPR036691">
    <property type="entry name" value="Endo/exonu/phosph_ase_sf"/>
</dbReference>
<proteinExistence type="inferred from homology"/>
<feature type="site" description="Interaction with DNA substrate" evidence="7">
    <location>
        <position position="392"/>
    </location>
</feature>
<keyword evidence="2 6" id="KW-0479">Metal-binding</keyword>
<comment type="cofactor">
    <cofactor evidence="6">
        <name>Mg(2+)</name>
        <dbReference type="ChEBI" id="CHEBI:18420"/>
    </cofactor>
    <cofactor evidence="6">
        <name>Mn(2+)</name>
        <dbReference type="ChEBI" id="CHEBI:29035"/>
    </cofactor>
    <text evidence="6">Probably binds two magnesium or manganese ions per subunit.</text>
</comment>
<evidence type="ECO:0000256" key="4">
    <source>
        <dbReference type="ARBA" id="ARBA00022842"/>
    </source>
</evidence>
<evidence type="ECO:0000256" key="6">
    <source>
        <dbReference type="PIRSR" id="PIRSR604808-2"/>
    </source>
</evidence>
<dbReference type="EMBL" id="JAUIQD010000004">
    <property type="protein sequence ID" value="KAK3353304.1"/>
    <property type="molecule type" value="Genomic_DNA"/>
</dbReference>
<evidence type="ECO:0000256" key="3">
    <source>
        <dbReference type="ARBA" id="ARBA00022801"/>
    </source>
</evidence>
<reference evidence="10" key="2">
    <citation type="submission" date="2023-06" db="EMBL/GenBank/DDBJ databases">
        <authorList>
            <consortium name="Lawrence Berkeley National Laboratory"/>
            <person name="Haridas S."/>
            <person name="Hensen N."/>
            <person name="Bonometti L."/>
            <person name="Westerberg I."/>
            <person name="Brannstrom I.O."/>
            <person name="Guillou S."/>
            <person name="Cros-Aarteil S."/>
            <person name="Calhoun S."/>
            <person name="Kuo A."/>
            <person name="Mondo S."/>
            <person name="Pangilinan J."/>
            <person name="Riley R."/>
            <person name="Labutti K."/>
            <person name="Andreopoulos B."/>
            <person name="Lipzen A."/>
            <person name="Chen C."/>
            <person name="Yanf M."/>
            <person name="Daum C."/>
            <person name="Ng V."/>
            <person name="Clum A."/>
            <person name="Steindorff A."/>
            <person name="Ohm R."/>
            <person name="Martin F."/>
            <person name="Silar P."/>
            <person name="Natvig D."/>
            <person name="Lalanne C."/>
            <person name="Gautier V."/>
            <person name="Ament-Velasquez S.L."/>
            <person name="Kruys A."/>
            <person name="Hutchinson M.I."/>
            <person name="Powell A.J."/>
            <person name="Barry K."/>
            <person name="Miller A.N."/>
            <person name="Grigoriev I.V."/>
            <person name="Debuchy R."/>
            <person name="Gladieux P."/>
            <person name="Thoren M.H."/>
            <person name="Johannesson H."/>
        </authorList>
    </citation>
    <scope>NUCLEOTIDE SEQUENCE</scope>
    <source>
        <strain evidence="10">CBS 955.72</strain>
    </source>
</reference>
<dbReference type="PANTHER" id="PTHR22748">
    <property type="entry name" value="AP ENDONUCLEASE"/>
    <property type="match status" value="1"/>
</dbReference>
<name>A0AAJ0MEL3_9PEZI</name>
<sequence length="406" mass="45097">MDRDISPPPPKRQKLQAAEDKKEIRQEGSFSSPRTAPDQGTVRLFTWNINGIAPFLPQPESSQKITSFFKPSTTPTSSKSRRSPTLLSDSCPQPPLQSFLSRHNYPEVLFLQELKISPSKITAISALVSALNTAPSSSSPLPSNRTYTFHPILPRDRHNARGFNGALYGVGTLLRTDFSQKHVACVRGVEWDLEGRVCIVEAKAGRNPTPPSHPPLALINIYAVNGTSAPYRSPETGLVTGARHDFKREFHTRLRDECLALERRGFGVVVAGDVNVARGVLDGWPRLRTAPREHCVNRADFNGKFFGRADNERARADVGEGGGKGGCLDAVDVFRAVHGRERRYTYFPRGREWGTSCDRVDMVFVSMGLWEAGRVLRTGILDTPEERGSSDHVPVWAELRFRHSNC</sequence>
<feature type="binding site" evidence="6">
    <location>
        <position position="273"/>
    </location>
    <ligand>
        <name>Mg(2+)</name>
        <dbReference type="ChEBI" id="CHEBI:18420"/>
        <label>1</label>
    </ligand>
</feature>
<dbReference type="SUPFAM" id="SSF56219">
    <property type="entry name" value="DNase I-like"/>
    <property type="match status" value="1"/>
</dbReference>
<dbReference type="GO" id="GO:0008311">
    <property type="term" value="F:double-stranded DNA 3'-5' DNA exonuclease activity"/>
    <property type="evidence" value="ECO:0007669"/>
    <property type="project" value="TreeGrafter"/>
</dbReference>
<accession>A0AAJ0MEL3</accession>
<evidence type="ECO:0000313" key="10">
    <source>
        <dbReference type="EMBL" id="KAK3353304.1"/>
    </source>
</evidence>
<evidence type="ECO:0000313" key="11">
    <source>
        <dbReference type="Proteomes" id="UP001275084"/>
    </source>
</evidence>
<dbReference type="GO" id="GO:0006284">
    <property type="term" value="P:base-excision repair"/>
    <property type="evidence" value="ECO:0007669"/>
    <property type="project" value="TreeGrafter"/>
</dbReference>
<evidence type="ECO:0000256" key="7">
    <source>
        <dbReference type="PIRSR" id="PIRSR604808-3"/>
    </source>
</evidence>
<dbReference type="GO" id="GO:0008081">
    <property type="term" value="F:phosphoric diester hydrolase activity"/>
    <property type="evidence" value="ECO:0007669"/>
    <property type="project" value="TreeGrafter"/>
</dbReference>
<evidence type="ECO:0000256" key="8">
    <source>
        <dbReference type="SAM" id="MobiDB-lite"/>
    </source>
</evidence>
<dbReference type="Proteomes" id="UP001275084">
    <property type="component" value="Unassembled WGS sequence"/>
</dbReference>
<dbReference type="AlphaFoldDB" id="A0AAJ0MEL3"/>
<gene>
    <name evidence="10" type="ORF">B0T25DRAFT_502063</name>
</gene>
<feature type="compositionally biased region" description="Low complexity" evidence="8">
    <location>
        <begin position="66"/>
        <end position="88"/>
    </location>
</feature>
<feature type="compositionally biased region" description="Pro residues" evidence="8">
    <location>
        <begin position="1"/>
        <end position="10"/>
    </location>
</feature>
<evidence type="ECO:0000256" key="2">
    <source>
        <dbReference type="ARBA" id="ARBA00022723"/>
    </source>
</evidence>
<feature type="region of interest" description="Disordered" evidence="8">
    <location>
        <begin position="65"/>
        <end position="91"/>
    </location>
</feature>
<comment type="caution">
    <text evidence="10">The sequence shown here is derived from an EMBL/GenBank/DDBJ whole genome shotgun (WGS) entry which is preliminary data.</text>
</comment>
<evidence type="ECO:0000256" key="1">
    <source>
        <dbReference type="ARBA" id="ARBA00007092"/>
    </source>
</evidence>
<keyword evidence="4 6" id="KW-0460">Magnesium</keyword>
<comment type="similarity">
    <text evidence="1">Belongs to the DNA repair enzymes AP/ExoA family.</text>
</comment>
<feature type="site" description="Transition state stabilizer" evidence="7">
    <location>
        <position position="275"/>
    </location>
</feature>
<feature type="domain" description="Endonuclease/exonuclease/phosphatase" evidence="9">
    <location>
        <begin position="46"/>
        <end position="392"/>
    </location>
</feature>
<keyword evidence="10" id="KW-0255">Endonuclease</keyword>
<dbReference type="InterPro" id="IPR004808">
    <property type="entry name" value="AP_endonuc_1"/>
</dbReference>
<dbReference type="GO" id="GO:0005634">
    <property type="term" value="C:nucleus"/>
    <property type="evidence" value="ECO:0007669"/>
    <property type="project" value="TreeGrafter"/>
</dbReference>
<feature type="active site" description="Proton acceptor" evidence="5">
    <location>
        <position position="392"/>
    </location>
</feature>